<evidence type="ECO:0000313" key="2">
    <source>
        <dbReference type="EMBL" id="CAA9497120.1"/>
    </source>
</evidence>
<accession>A0A6J4SEX2</accession>
<sequence length="132" mass="14659">AGGAPPDIDRAGQPGRKPRPPGRDPRRRAGGEHLPRRVRTRARDRDPVPGPRPPGLPLRIQGRGRRDPRGAERGDEPPHRPHLGGADVGGERVGPLRRGGLRLRLRATPRLLPRGRYLDRRTGARTLRPRFV</sequence>
<feature type="non-terminal residue" evidence="2">
    <location>
        <position position="132"/>
    </location>
</feature>
<evidence type="ECO:0000256" key="1">
    <source>
        <dbReference type="SAM" id="MobiDB-lite"/>
    </source>
</evidence>
<name>A0A6J4SEX2_9ACTN</name>
<protein>
    <submittedName>
        <fullName evidence="2">Uncharacterized protein</fullName>
    </submittedName>
</protein>
<feature type="compositionally biased region" description="Basic and acidic residues" evidence="1">
    <location>
        <begin position="21"/>
        <end position="47"/>
    </location>
</feature>
<gene>
    <name evidence="2" type="ORF">AVDCRST_MAG05-2203</name>
</gene>
<feature type="region of interest" description="Disordered" evidence="1">
    <location>
        <begin position="1"/>
        <end position="110"/>
    </location>
</feature>
<feature type="non-terminal residue" evidence="2">
    <location>
        <position position="1"/>
    </location>
</feature>
<reference evidence="2" key="1">
    <citation type="submission" date="2020-02" db="EMBL/GenBank/DDBJ databases">
        <authorList>
            <person name="Meier V. D."/>
        </authorList>
    </citation>
    <scope>NUCLEOTIDE SEQUENCE</scope>
    <source>
        <strain evidence="2">AVDCRST_MAG05</strain>
    </source>
</reference>
<proteinExistence type="predicted"/>
<feature type="compositionally biased region" description="Basic and acidic residues" evidence="1">
    <location>
        <begin position="64"/>
        <end position="79"/>
    </location>
</feature>
<organism evidence="2">
    <name type="scientific">uncultured Rubrobacteraceae bacterium</name>
    <dbReference type="NCBI Taxonomy" id="349277"/>
    <lineage>
        <taxon>Bacteria</taxon>
        <taxon>Bacillati</taxon>
        <taxon>Actinomycetota</taxon>
        <taxon>Rubrobacteria</taxon>
        <taxon>Rubrobacterales</taxon>
        <taxon>Rubrobacteraceae</taxon>
        <taxon>environmental samples</taxon>
    </lineage>
</organism>
<dbReference type="EMBL" id="CADCVM010000232">
    <property type="protein sequence ID" value="CAA9497120.1"/>
    <property type="molecule type" value="Genomic_DNA"/>
</dbReference>
<dbReference type="AlphaFoldDB" id="A0A6J4SEX2"/>